<comment type="caution">
    <text evidence="17">The sequence shown here is derived from an EMBL/GenBank/DDBJ whole genome shotgun (WGS) entry which is preliminary data.</text>
</comment>
<dbReference type="InterPro" id="IPR020405">
    <property type="entry name" value="Atypical_DUSP_subfamA"/>
</dbReference>
<evidence type="ECO:0000256" key="6">
    <source>
        <dbReference type="ARBA" id="ARBA00022801"/>
    </source>
</evidence>
<evidence type="ECO:0000256" key="13">
    <source>
        <dbReference type="PIRSR" id="PIRSR620405-1"/>
    </source>
</evidence>
<keyword evidence="18" id="KW-1185">Reference proteome</keyword>
<dbReference type="GO" id="GO:0004722">
    <property type="term" value="F:protein serine/threonine phosphatase activity"/>
    <property type="evidence" value="ECO:0007669"/>
    <property type="project" value="UniProtKB-EC"/>
</dbReference>
<sequence length="203" mass="22644">MYGHLELKMSSSSKYSEWRGGSSRSAQPEIDFTSPGLAVMEVERLLFSGKAINSAADEVWPKLYIGDMNIAENLAELRKHHFTHILNCAQSSRRGGEIYDGMGITYMGIEAEDQPSFDMSAHFKTAVEFIHTALKGGGKILVHCHVGVSRSATIVLAYLMLKHNMTLVDSINTVKEGRGVIPNRGFLRQLIDLHIKLYGYRNK</sequence>
<evidence type="ECO:0000259" key="15">
    <source>
        <dbReference type="PROSITE" id="PS50054"/>
    </source>
</evidence>
<keyword evidence="6 14" id="KW-0378">Hydrolase</keyword>
<dbReference type="SMART" id="SM00195">
    <property type="entry name" value="DSPc"/>
    <property type="match status" value="1"/>
</dbReference>
<dbReference type="PROSITE" id="PS50056">
    <property type="entry name" value="TYR_PHOSPHATASE_2"/>
    <property type="match status" value="1"/>
</dbReference>
<gene>
    <name evidence="17" type="ORF">IRJ41_022027</name>
</gene>
<feature type="domain" description="Tyrosine-protein phosphatase" evidence="15">
    <location>
        <begin position="53"/>
        <end position="199"/>
    </location>
</feature>
<dbReference type="GO" id="GO:0008138">
    <property type="term" value="F:protein tyrosine/serine/threonine phosphatase activity"/>
    <property type="evidence" value="ECO:0007669"/>
    <property type="project" value="UniProtKB-UniRule"/>
</dbReference>
<dbReference type="GO" id="GO:0043409">
    <property type="term" value="P:negative regulation of MAPK cascade"/>
    <property type="evidence" value="ECO:0007669"/>
    <property type="project" value="TreeGrafter"/>
</dbReference>
<evidence type="ECO:0000259" key="16">
    <source>
        <dbReference type="PROSITE" id="PS50056"/>
    </source>
</evidence>
<name>A0A9W7TLJ2_TRIRA</name>
<dbReference type="Proteomes" id="UP001059041">
    <property type="component" value="Linkage Group LG17"/>
</dbReference>
<reference evidence="17" key="1">
    <citation type="submission" date="2021-02" db="EMBL/GenBank/DDBJ databases">
        <title>Comparative genomics reveals that relaxation of natural selection precedes convergent phenotypic evolution of cavefish.</title>
        <authorList>
            <person name="Peng Z."/>
        </authorList>
    </citation>
    <scope>NUCLEOTIDE SEQUENCE</scope>
    <source>
        <tissue evidence="17">Muscle</tissue>
    </source>
</reference>
<dbReference type="PANTHER" id="PTHR45682">
    <property type="entry name" value="AGAP008228-PA"/>
    <property type="match status" value="1"/>
</dbReference>
<evidence type="ECO:0000256" key="12">
    <source>
        <dbReference type="ARBA" id="ARBA00048336"/>
    </source>
</evidence>
<dbReference type="SUPFAM" id="SSF52799">
    <property type="entry name" value="(Phosphotyrosine protein) phosphatases II"/>
    <property type="match status" value="1"/>
</dbReference>
<evidence type="ECO:0000256" key="9">
    <source>
        <dbReference type="ARBA" id="ARBA00023242"/>
    </source>
</evidence>
<organism evidence="17 18">
    <name type="scientific">Triplophysa rosa</name>
    <name type="common">Cave loach</name>
    <dbReference type="NCBI Taxonomy" id="992332"/>
    <lineage>
        <taxon>Eukaryota</taxon>
        <taxon>Metazoa</taxon>
        <taxon>Chordata</taxon>
        <taxon>Craniata</taxon>
        <taxon>Vertebrata</taxon>
        <taxon>Euteleostomi</taxon>
        <taxon>Actinopterygii</taxon>
        <taxon>Neopterygii</taxon>
        <taxon>Teleostei</taxon>
        <taxon>Ostariophysi</taxon>
        <taxon>Cypriniformes</taxon>
        <taxon>Nemacheilidae</taxon>
        <taxon>Triplophysa</taxon>
    </lineage>
</organism>
<keyword evidence="5" id="KW-0963">Cytoplasm</keyword>
<evidence type="ECO:0000256" key="14">
    <source>
        <dbReference type="RuleBase" id="RU366038"/>
    </source>
</evidence>
<dbReference type="InterPro" id="IPR000387">
    <property type="entry name" value="Tyr_Pase_dom"/>
</dbReference>
<feature type="active site" description="Phosphocysteine intermediate" evidence="13">
    <location>
        <position position="144"/>
    </location>
</feature>
<accession>A0A9W7TLJ2</accession>
<dbReference type="Pfam" id="PF00782">
    <property type="entry name" value="DSPc"/>
    <property type="match status" value="1"/>
</dbReference>
<evidence type="ECO:0000313" key="17">
    <source>
        <dbReference type="EMBL" id="KAI7798247.1"/>
    </source>
</evidence>
<dbReference type="PROSITE" id="PS50054">
    <property type="entry name" value="TYR_PHOSPHATASE_DUAL"/>
    <property type="match status" value="1"/>
</dbReference>
<dbReference type="InterPro" id="IPR003595">
    <property type="entry name" value="Tyr_Pase_cat"/>
</dbReference>
<evidence type="ECO:0000256" key="3">
    <source>
        <dbReference type="ARBA" id="ARBA00004555"/>
    </source>
</evidence>
<comment type="catalytic activity">
    <reaction evidence="12 14">
        <text>O-phospho-L-threonyl-[protein] + H2O = L-threonyl-[protein] + phosphate</text>
        <dbReference type="Rhea" id="RHEA:47004"/>
        <dbReference type="Rhea" id="RHEA-COMP:11060"/>
        <dbReference type="Rhea" id="RHEA-COMP:11605"/>
        <dbReference type="ChEBI" id="CHEBI:15377"/>
        <dbReference type="ChEBI" id="CHEBI:30013"/>
        <dbReference type="ChEBI" id="CHEBI:43474"/>
        <dbReference type="ChEBI" id="CHEBI:61977"/>
        <dbReference type="EC" id="3.1.3.16"/>
    </reaction>
</comment>
<evidence type="ECO:0000256" key="11">
    <source>
        <dbReference type="ARBA" id="ARBA00047761"/>
    </source>
</evidence>
<keyword evidence="7 14" id="KW-0904">Protein phosphatase</keyword>
<comment type="catalytic activity">
    <reaction evidence="14">
        <text>O-phospho-L-tyrosyl-[protein] + H2O = L-tyrosyl-[protein] + phosphate</text>
        <dbReference type="Rhea" id="RHEA:10684"/>
        <dbReference type="Rhea" id="RHEA-COMP:10136"/>
        <dbReference type="Rhea" id="RHEA-COMP:20101"/>
        <dbReference type="ChEBI" id="CHEBI:15377"/>
        <dbReference type="ChEBI" id="CHEBI:43474"/>
        <dbReference type="ChEBI" id="CHEBI:46858"/>
        <dbReference type="ChEBI" id="CHEBI:61978"/>
        <dbReference type="EC" id="3.1.3.48"/>
    </reaction>
</comment>
<comment type="function">
    <text evidence="14">Dual specificity phosphatase able to dephosphorylate phosphotyrosine, phosphoserine and phosphothreonine residues, with a preference for phosphotyrosine as a substrate.</text>
</comment>
<dbReference type="GO" id="GO:0005634">
    <property type="term" value="C:nucleus"/>
    <property type="evidence" value="ECO:0007669"/>
    <property type="project" value="UniProtKB-SubCell"/>
</dbReference>
<dbReference type="InterPro" id="IPR000340">
    <property type="entry name" value="Dual-sp_phosphatase_cat-dom"/>
</dbReference>
<protein>
    <recommendedName>
        <fullName evidence="14">Dual specificity protein phosphatase</fullName>
        <ecNumber evidence="14">3.1.3.16</ecNumber>
        <ecNumber evidence="14">3.1.3.48</ecNumber>
    </recommendedName>
</protein>
<dbReference type="PANTHER" id="PTHR45682:SF8">
    <property type="entry name" value="DUAL SPECIFICITY PROTEIN PHOSPHATASE 26"/>
    <property type="match status" value="1"/>
</dbReference>
<dbReference type="PRINTS" id="PR01908">
    <property type="entry name" value="ADSPHPHTASE"/>
</dbReference>
<dbReference type="GO" id="GO:0033549">
    <property type="term" value="F:MAP kinase phosphatase activity"/>
    <property type="evidence" value="ECO:0007669"/>
    <property type="project" value="TreeGrafter"/>
</dbReference>
<dbReference type="InterPro" id="IPR020422">
    <property type="entry name" value="TYR_PHOSPHATASE_DUAL_dom"/>
</dbReference>
<evidence type="ECO:0000313" key="18">
    <source>
        <dbReference type="Proteomes" id="UP001059041"/>
    </source>
</evidence>
<comment type="subcellular location">
    <subcellularLocation>
        <location evidence="2">Cytoplasm</location>
    </subcellularLocation>
    <subcellularLocation>
        <location evidence="3">Golgi apparatus</location>
    </subcellularLocation>
    <subcellularLocation>
        <location evidence="1">Nucleus</location>
    </subcellularLocation>
</comment>
<dbReference type="PRINTS" id="PR01909">
    <property type="entry name" value="ADSPHPHTASEA"/>
</dbReference>
<dbReference type="Gene3D" id="3.90.190.10">
    <property type="entry name" value="Protein tyrosine phosphatase superfamily"/>
    <property type="match status" value="1"/>
</dbReference>
<evidence type="ECO:0000256" key="4">
    <source>
        <dbReference type="ARBA" id="ARBA00008601"/>
    </source>
</evidence>
<comment type="similarity">
    <text evidence="4 14">Belongs to the protein-tyrosine phosphatase family. Non-receptor class dual specificity subfamily.</text>
</comment>
<evidence type="ECO:0000256" key="5">
    <source>
        <dbReference type="ARBA" id="ARBA00022490"/>
    </source>
</evidence>
<evidence type="ECO:0000256" key="10">
    <source>
        <dbReference type="ARBA" id="ARBA00038621"/>
    </source>
</evidence>
<dbReference type="InterPro" id="IPR016130">
    <property type="entry name" value="Tyr_Pase_AS"/>
</dbReference>
<dbReference type="SMART" id="SM00404">
    <property type="entry name" value="PTPc_motif"/>
    <property type="match status" value="1"/>
</dbReference>
<dbReference type="AlphaFoldDB" id="A0A9W7TLJ2"/>
<dbReference type="EMBL" id="JAFHDT010000017">
    <property type="protein sequence ID" value="KAI7798247.1"/>
    <property type="molecule type" value="Genomic_DNA"/>
</dbReference>
<evidence type="ECO:0000256" key="2">
    <source>
        <dbReference type="ARBA" id="ARBA00004496"/>
    </source>
</evidence>
<dbReference type="GO" id="GO:0005794">
    <property type="term" value="C:Golgi apparatus"/>
    <property type="evidence" value="ECO:0007669"/>
    <property type="project" value="UniProtKB-SubCell"/>
</dbReference>
<dbReference type="InterPro" id="IPR029021">
    <property type="entry name" value="Prot-tyrosine_phosphatase-like"/>
</dbReference>
<keyword evidence="8" id="KW-0333">Golgi apparatus</keyword>
<evidence type="ECO:0000256" key="8">
    <source>
        <dbReference type="ARBA" id="ARBA00023034"/>
    </source>
</evidence>
<dbReference type="OrthoDB" id="2017893at2759"/>
<evidence type="ECO:0000256" key="7">
    <source>
        <dbReference type="ARBA" id="ARBA00022912"/>
    </source>
</evidence>
<proteinExistence type="inferred from homology"/>
<evidence type="ECO:0000256" key="1">
    <source>
        <dbReference type="ARBA" id="ARBA00004123"/>
    </source>
</evidence>
<dbReference type="GO" id="GO:0004725">
    <property type="term" value="F:protein tyrosine phosphatase activity"/>
    <property type="evidence" value="ECO:0007669"/>
    <property type="project" value="UniProtKB-EC"/>
</dbReference>
<dbReference type="PROSITE" id="PS00383">
    <property type="entry name" value="TYR_PHOSPHATASE_1"/>
    <property type="match status" value="1"/>
</dbReference>
<comment type="subunit">
    <text evidence="10">Interacts with HSF4.</text>
</comment>
<dbReference type="EC" id="3.1.3.16" evidence="14"/>
<keyword evidence="9" id="KW-0539">Nucleus</keyword>
<dbReference type="EC" id="3.1.3.48" evidence="14"/>
<feature type="domain" description="Tyrosine specific protein phosphatases" evidence="16">
    <location>
        <begin position="121"/>
        <end position="178"/>
    </location>
</feature>
<comment type="catalytic activity">
    <reaction evidence="11 14">
        <text>O-phospho-L-seryl-[protein] + H2O = L-seryl-[protein] + phosphate</text>
        <dbReference type="Rhea" id="RHEA:20629"/>
        <dbReference type="Rhea" id="RHEA-COMP:9863"/>
        <dbReference type="Rhea" id="RHEA-COMP:11604"/>
        <dbReference type="ChEBI" id="CHEBI:15377"/>
        <dbReference type="ChEBI" id="CHEBI:29999"/>
        <dbReference type="ChEBI" id="CHEBI:43474"/>
        <dbReference type="ChEBI" id="CHEBI:83421"/>
        <dbReference type="EC" id="3.1.3.16"/>
    </reaction>
</comment>